<name>A0ABU2SLQ8_9ACTN</name>
<protein>
    <recommendedName>
        <fullName evidence="3">Alpha/beta hydrolase</fullName>
    </recommendedName>
</protein>
<proteinExistence type="predicted"/>
<evidence type="ECO:0000313" key="1">
    <source>
        <dbReference type="EMBL" id="MDT0449922.1"/>
    </source>
</evidence>
<dbReference type="EMBL" id="JAVRFI010000006">
    <property type="protein sequence ID" value="MDT0449922.1"/>
    <property type="molecule type" value="Genomic_DNA"/>
</dbReference>
<evidence type="ECO:0000313" key="2">
    <source>
        <dbReference type="Proteomes" id="UP001180531"/>
    </source>
</evidence>
<dbReference type="RefSeq" id="WP_311610504.1">
    <property type="nucleotide sequence ID" value="NZ_JAVRFI010000006.1"/>
</dbReference>
<dbReference type="Proteomes" id="UP001180531">
    <property type="component" value="Unassembled WGS sequence"/>
</dbReference>
<comment type="caution">
    <text evidence="1">The sequence shown here is derived from an EMBL/GenBank/DDBJ whole genome shotgun (WGS) entry which is preliminary data.</text>
</comment>
<keyword evidence="2" id="KW-1185">Reference proteome</keyword>
<organism evidence="1 2">
    <name type="scientific">Streptomyces hesseae</name>
    <dbReference type="NCBI Taxonomy" id="3075519"/>
    <lineage>
        <taxon>Bacteria</taxon>
        <taxon>Bacillati</taxon>
        <taxon>Actinomycetota</taxon>
        <taxon>Actinomycetes</taxon>
        <taxon>Kitasatosporales</taxon>
        <taxon>Streptomycetaceae</taxon>
        <taxon>Streptomyces</taxon>
    </lineage>
</organism>
<accession>A0ABU2SLQ8</accession>
<sequence length="166" mass="18224">MSAATFRTLLETRQWLRTHLEQRRNPFNAIDHEAAARHIETLPGADPVSWAGHWLSEAEGFAARARETEENGEREPARARIFGGSTLAEYVARCPELSLLDQGDLDLPSCPLLLANGKDDRQNASADLHLALEHGGPKTGRMFPGGHMGEGPVLPTVLDRLAERLS</sequence>
<reference evidence="1" key="1">
    <citation type="submission" date="2024-05" db="EMBL/GenBank/DDBJ databases">
        <title>30 novel species of actinomycetes from the DSMZ collection.</title>
        <authorList>
            <person name="Nouioui I."/>
        </authorList>
    </citation>
    <scope>NUCLEOTIDE SEQUENCE</scope>
    <source>
        <strain evidence="1">DSM 40473</strain>
    </source>
</reference>
<evidence type="ECO:0008006" key="3">
    <source>
        <dbReference type="Google" id="ProtNLM"/>
    </source>
</evidence>
<gene>
    <name evidence="1" type="ORF">RM609_12700</name>
</gene>